<dbReference type="NCBIfam" id="TIGR01571">
    <property type="entry name" value="A_thal_Cys_rich"/>
    <property type="match status" value="1"/>
</dbReference>
<dbReference type="AlphaFoldDB" id="A0A3N4K9W6"/>
<dbReference type="Pfam" id="PF04749">
    <property type="entry name" value="PLAC8"/>
    <property type="match status" value="1"/>
</dbReference>
<reference evidence="2 3" key="1">
    <citation type="journal article" date="2018" name="Nat. Ecol. Evol.">
        <title>Pezizomycetes genomes reveal the molecular basis of ectomycorrhizal truffle lifestyle.</title>
        <authorList>
            <person name="Murat C."/>
            <person name="Payen T."/>
            <person name="Noel B."/>
            <person name="Kuo A."/>
            <person name="Morin E."/>
            <person name="Chen J."/>
            <person name="Kohler A."/>
            <person name="Krizsan K."/>
            <person name="Balestrini R."/>
            <person name="Da Silva C."/>
            <person name="Montanini B."/>
            <person name="Hainaut M."/>
            <person name="Levati E."/>
            <person name="Barry K.W."/>
            <person name="Belfiori B."/>
            <person name="Cichocki N."/>
            <person name="Clum A."/>
            <person name="Dockter R.B."/>
            <person name="Fauchery L."/>
            <person name="Guy J."/>
            <person name="Iotti M."/>
            <person name="Le Tacon F."/>
            <person name="Lindquist E.A."/>
            <person name="Lipzen A."/>
            <person name="Malagnac F."/>
            <person name="Mello A."/>
            <person name="Molinier V."/>
            <person name="Miyauchi S."/>
            <person name="Poulain J."/>
            <person name="Riccioni C."/>
            <person name="Rubini A."/>
            <person name="Sitrit Y."/>
            <person name="Splivallo R."/>
            <person name="Traeger S."/>
            <person name="Wang M."/>
            <person name="Zifcakova L."/>
            <person name="Wipf D."/>
            <person name="Zambonelli A."/>
            <person name="Paolocci F."/>
            <person name="Nowrousian M."/>
            <person name="Ottonello S."/>
            <person name="Baldrian P."/>
            <person name="Spatafora J.W."/>
            <person name="Henrissat B."/>
            <person name="Nagy L.G."/>
            <person name="Aury J.M."/>
            <person name="Wincker P."/>
            <person name="Grigoriev I.V."/>
            <person name="Bonfante P."/>
            <person name="Martin F.M."/>
        </authorList>
    </citation>
    <scope>NUCLEOTIDE SEQUENCE [LARGE SCALE GENOMIC DNA]</scope>
    <source>
        <strain evidence="2 3">CCBAS932</strain>
    </source>
</reference>
<feature type="region of interest" description="Disordered" evidence="1">
    <location>
        <begin position="1"/>
        <end position="196"/>
    </location>
</feature>
<feature type="compositionally biased region" description="Polar residues" evidence="1">
    <location>
        <begin position="1"/>
        <end position="10"/>
    </location>
</feature>
<feature type="compositionally biased region" description="Polar residues" evidence="1">
    <location>
        <begin position="17"/>
        <end position="85"/>
    </location>
</feature>
<dbReference type="EMBL" id="ML119187">
    <property type="protein sequence ID" value="RPB07306.1"/>
    <property type="molecule type" value="Genomic_DNA"/>
</dbReference>
<dbReference type="OrthoDB" id="1045822at2759"/>
<evidence type="ECO:0000256" key="1">
    <source>
        <dbReference type="SAM" id="MobiDB-lite"/>
    </source>
</evidence>
<dbReference type="InterPro" id="IPR006461">
    <property type="entry name" value="PLAC_motif_containing"/>
</dbReference>
<evidence type="ECO:0000313" key="3">
    <source>
        <dbReference type="Proteomes" id="UP000277580"/>
    </source>
</evidence>
<dbReference type="STRING" id="1392247.A0A3N4K9W6"/>
<keyword evidence="3" id="KW-1185">Reference proteome</keyword>
<dbReference type="PANTHER" id="PTHR15907">
    <property type="entry name" value="DUF614 FAMILY PROTEIN-RELATED"/>
    <property type="match status" value="1"/>
</dbReference>
<dbReference type="InParanoid" id="A0A3N4K9W6"/>
<gene>
    <name evidence="2" type="ORF">P167DRAFT_416721</name>
</gene>
<protein>
    <submittedName>
        <fullName evidence="2">PLAC8-domain-containing protein</fullName>
    </submittedName>
</protein>
<name>A0A3N4K9W6_9PEZI</name>
<organism evidence="2 3">
    <name type="scientific">Morchella conica CCBAS932</name>
    <dbReference type="NCBI Taxonomy" id="1392247"/>
    <lineage>
        <taxon>Eukaryota</taxon>
        <taxon>Fungi</taxon>
        <taxon>Dikarya</taxon>
        <taxon>Ascomycota</taxon>
        <taxon>Pezizomycotina</taxon>
        <taxon>Pezizomycetes</taxon>
        <taxon>Pezizales</taxon>
        <taxon>Morchellaceae</taxon>
        <taxon>Morchella</taxon>
    </lineage>
</organism>
<feature type="compositionally biased region" description="Pro residues" evidence="1">
    <location>
        <begin position="135"/>
        <end position="151"/>
    </location>
</feature>
<dbReference type="Proteomes" id="UP000277580">
    <property type="component" value="Unassembled WGS sequence"/>
</dbReference>
<accession>A0A3N4K9W6</accession>
<proteinExistence type="predicted"/>
<evidence type="ECO:0000313" key="2">
    <source>
        <dbReference type="EMBL" id="RPB07306.1"/>
    </source>
</evidence>
<feature type="compositionally biased region" description="Low complexity" evidence="1">
    <location>
        <begin position="98"/>
        <end position="120"/>
    </location>
</feature>
<sequence length="339" mass="36714">MSSRPYSTLHSPDAPFSNPQASQYSLHTPVDHNNNNPFYSSMHPQEATQAPIGTQENDIPMKNYSSTEYPSPSGTPAPNYVSPSGTPAPGYPSPQGSPAPDYSGPSSSSQSPYVPLSNLPSFPPPPTSETYPGPATSPPPTHNLPPVPPEPAYNSRAAAADRPITPKTPVYTPSGASGPNGGVHAPGQIGHPNQQHGREEYQHGMCDCFGDIGTCCTGYWCPCILYSRTKHRVKTSPDSNINEFKAFNPHCMAFCALAPVAWVFTMLQRTRIREKYQLEGSIANDCGKAYCCGPCTLIQDEREVTKREDERSRFAGPSKDMNVGGYKKTQTMVYGRVDV</sequence>